<dbReference type="Proteomes" id="UP001606300">
    <property type="component" value="Unassembled WGS sequence"/>
</dbReference>
<evidence type="ECO:0000313" key="2">
    <source>
        <dbReference type="EMBL" id="MFG6415703.1"/>
    </source>
</evidence>
<keyword evidence="1" id="KW-0472">Membrane</keyword>
<proteinExistence type="predicted"/>
<evidence type="ECO:0000313" key="3">
    <source>
        <dbReference type="Proteomes" id="UP001606300"/>
    </source>
</evidence>
<sequence length="74" mass="8239">MTTLLVKFWMLRFVQSFLGAGAALALFEWPQQRGAGFDGVSVVAWAALTALLTASVSAWWAYKRQCRVVFKQPS</sequence>
<name>A0ABW7ESV7_9BURK</name>
<organism evidence="2 3">
    <name type="scientific">Pelomonas dachongensis</name>
    <dbReference type="NCBI Taxonomy" id="3299029"/>
    <lineage>
        <taxon>Bacteria</taxon>
        <taxon>Pseudomonadati</taxon>
        <taxon>Pseudomonadota</taxon>
        <taxon>Betaproteobacteria</taxon>
        <taxon>Burkholderiales</taxon>
        <taxon>Sphaerotilaceae</taxon>
        <taxon>Roseateles</taxon>
    </lineage>
</organism>
<accession>A0ABW7ESV7</accession>
<keyword evidence="3" id="KW-1185">Reference proteome</keyword>
<keyword evidence="1" id="KW-1133">Transmembrane helix</keyword>
<feature type="transmembrane region" description="Helical" evidence="1">
    <location>
        <begin position="9"/>
        <end position="27"/>
    </location>
</feature>
<evidence type="ECO:0000256" key="1">
    <source>
        <dbReference type="SAM" id="Phobius"/>
    </source>
</evidence>
<reference evidence="2 3" key="1">
    <citation type="submission" date="2024-09" db="EMBL/GenBank/DDBJ databases">
        <title>Novel species of the genus Pelomonas and Roseateles isolated from streams.</title>
        <authorList>
            <person name="Lu H."/>
        </authorList>
    </citation>
    <scope>NUCLEOTIDE SEQUENCE [LARGE SCALE GENOMIC DNA]</scope>
    <source>
        <strain evidence="2 3">DC23W</strain>
    </source>
</reference>
<keyword evidence="1" id="KW-0812">Transmembrane</keyword>
<feature type="transmembrane region" description="Helical" evidence="1">
    <location>
        <begin position="39"/>
        <end position="62"/>
    </location>
</feature>
<dbReference type="EMBL" id="JBIGHY010000006">
    <property type="protein sequence ID" value="MFG6415703.1"/>
    <property type="molecule type" value="Genomic_DNA"/>
</dbReference>
<dbReference type="RefSeq" id="WP_394471771.1">
    <property type="nucleotide sequence ID" value="NZ_JBIGHY010000006.1"/>
</dbReference>
<gene>
    <name evidence="2" type="ORF">ACG02S_17560</name>
</gene>
<comment type="caution">
    <text evidence="2">The sequence shown here is derived from an EMBL/GenBank/DDBJ whole genome shotgun (WGS) entry which is preliminary data.</text>
</comment>
<protein>
    <submittedName>
        <fullName evidence="2">Uncharacterized protein</fullName>
    </submittedName>
</protein>